<dbReference type="eggNOG" id="ENOG502SXNH">
    <property type="taxonomic scope" value="Eukaryota"/>
</dbReference>
<protein>
    <submittedName>
        <fullName evidence="2">Uncharacterized protein</fullName>
    </submittedName>
</protein>
<name>N1PPJ9_DOTSN</name>
<dbReference type="EMBL" id="KB446539">
    <property type="protein sequence ID" value="EME44359.1"/>
    <property type="molecule type" value="Genomic_DNA"/>
</dbReference>
<reference evidence="3" key="1">
    <citation type="journal article" date="2012" name="PLoS Genet.">
        <title>The genomes of the fungal plant pathogens Cladosporium fulvum and Dothistroma septosporum reveal adaptation to different hosts and lifestyles but also signatures of common ancestry.</title>
        <authorList>
            <person name="de Wit P.J.G.M."/>
            <person name="van der Burgt A."/>
            <person name="Oekmen B."/>
            <person name="Stergiopoulos I."/>
            <person name="Abd-Elsalam K.A."/>
            <person name="Aerts A.L."/>
            <person name="Bahkali A.H."/>
            <person name="Beenen H.G."/>
            <person name="Chettri P."/>
            <person name="Cox M.P."/>
            <person name="Datema E."/>
            <person name="de Vries R.P."/>
            <person name="Dhillon B."/>
            <person name="Ganley A.R."/>
            <person name="Griffiths S.A."/>
            <person name="Guo Y."/>
            <person name="Hamelin R.C."/>
            <person name="Henrissat B."/>
            <person name="Kabir M.S."/>
            <person name="Jashni M.K."/>
            <person name="Kema G."/>
            <person name="Klaubauf S."/>
            <person name="Lapidus A."/>
            <person name="Levasseur A."/>
            <person name="Lindquist E."/>
            <person name="Mehrabi R."/>
            <person name="Ohm R.A."/>
            <person name="Owen T.J."/>
            <person name="Salamov A."/>
            <person name="Schwelm A."/>
            <person name="Schijlen E."/>
            <person name="Sun H."/>
            <person name="van den Burg H.A."/>
            <person name="van Ham R.C.H.J."/>
            <person name="Zhang S."/>
            <person name="Goodwin S.B."/>
            <person name="Grigoriev I.V."/>
            <person name="Collemare J."/>
            <person name="Bradshaw R.E."/>
        </authorList>
    </citation>
    <scope>NUCLEOTIDE SEQUENCE [LARGE SCALE GENOMIC DNA]</scope>
    <source>
        <strain evidence="3">NZE10 / CBS 128990</strain>
    </source>
</reference>
<keyword evidence="3" id="KW-1185">Reference proteome</keyword>
<evidence type="ECO:0000313" key="2">
    <source>
        <dbReference type="EMBL" id="EME44359.1"/>
    </source>
</evidence>
<organism evidence="2 3">
    <name type="scientific">Dothistroma septosporum (strain NZE10 / CBS 128990)</name>
    <name type="common">Red band needle blight fungus</name>
    <name type="synonym">Mycosphaerella pini</name>
    <dbReference type="NCBI Taxonomy" id="675120"/>
    <lineage>
        <taxon>Eukaryota</taxon>
        <taxon>Fungi</taxon>
        <taxon>Dikarya</taxon>
        <taxon>Ascomycota</taxon>
        <taxon>Pezizomycotina</taxon>
        <taxon>Dothideomycetes</taxon>
        <taxon>Dothideomycetidae</taxon>
        <taxon>Mycosphaerellales</taxon>
        <taxon>Mycosphaerellaceae</taxon>
        <taxon>Dothistroma</taxon>
    </lineage>
</organism>
<feature type="non-terminal residue" evidence="2">
    <location>
        <position position="207"/>
    </location>
</feature>
<feature type="non-terminal residue" evidence="2">
    <location>
        <position position="1"/>
    </location>
</feature>
<proteinExistence type="predicted"/>
<sequence length="207" mass="23246">LALPRELRDSVYHCLLNERRRPPEDPDHARDRVPTSQSPGAIYYEAQSPKPALLQLKLCCKGVSAEVEELLAKHVEASSGPGRLDIMIRGSSVWPTWTTLPVTARLDPIINVDLRIFEATGHGSEFSTGAYRALWSLFNRMIFRGPCLVHSRNLLRPLAVGRLRFNIVLCFPTSVDDLFGTYRDVFDRLEKLAYDNVGLGNVDTIEA</sequence>
<evidence type="ECO:0000313" key="3">
    <source>
        <dbReference type="Proteomes" id="UP000016933"/>
    </source>
</evidence>
<dbReference type="Proteomes" id="UP000016933">
    <property type="component" value="Unassembled WGS sequence"/>
</dbReference>
<evidence type="ECO:0000256" key="1">
    <source>
        <dbReference type="SAM" id="MobiDB-lite"/>
    </source>
</evidence>
<dbReference type="OrthoDB" id="2823490at2759"/>
<feature type="region of interest" description="Disordered" evidence="1">
    <location>
        <begin position="18"/>
        <end position="39"/>
    </location>
</feature>
<gene>
    <name evidence="2" type="ORF">DOTSEDRAFT_106329</name>
</gene>
<dbReference type="AlphaFoldDB" id="N1PPJ9"/>
<feature type="compositionally biased region" description="Basic and acidic residues" evidence="1">
    <location>
        <begin position="18"/>
        <end position="33"/>
    </location>
</feature>
<dbReference type="OMA" id="PGAIYYE"/>
<dbReference type="HOGENOM" id="CLU_1133406_0_0_1"/>
<reference evidence="2 3" key="2">
    <citation type="journal article" date="2012" name="PLoS Pathog.">
        <title>Diverse lifestyles and strategies of plant pathogenesis encoded in the genomes of eighteen Dothideomycetes fungi.</title>
        <authorList>
            <person name="Ohm R.A."/>
            <person name="Feau N."/>
            <person name="Henrissat B."/>
            <person name="Schoch C.L."/>
            <person name="Horwitz B.A."/>
            <person name="Barry K.W."/>
            <person name="Condon B.J."/>
            <person name="Copeland A.C."/>
            <person name="Dhillon B."/>
            <person name="Glaser F."/>
            <person name="Hesse C.N."/>
            <person name="Kosti I."/>
            <person name="LaButti K."/>
            <person name="Lindquist E.A."/>
            <person name="Lucas S."/>
            <person name="Salamov A.A."/>
            <person name="Bradshaw R.E."/>
            <person name="Ciuffetti L."/>
            <person name="Hamelin R.C."/>
            <person name="Kema G.H.J."/>
            <person name="Lawrence C."/>
            <person name="Scott J.A."/>
            <person name="Spatafora J.W."/>
            <person name="Turgeon B.G."/>
            <person name="de Wit P.J.G.M."/>
            <person name="Zhong S."/>
            <person name="Goodwin S.B."/>
            <person name="Grigoriev I.V."/>
        </authorList>
    </citation>
    <scope>NUCLEOTIDE SEQUENCE [LARGE SCALE GENOMIC DNA]</scope>
    <source>
        <strain evidence="3">NZE10 / CBS 128990</strain>
    </source>
</reference>
<accession>N1PPJ9</accession>